<name>A0A2K3NND1_TRIPR</name>
<dbReference type="PANTHER" id="PTHR13087">
    <property type="entry name" value="NF-KAPPA B ACTIVATING PROTEIN"/>
    <property type="match status" value="1"/>
</dbReference>
<dbReference type="EMBL" id="ASHM01000364">
    <property type="protein sequence ID" value="PNY04543.1"/>
    <property type="molecule type" value="Genomic_DNA"/>
</dbReference>
<gene>
    <name evidence="2" type="ORF">L195_g000967</name>
</gene>
<dbReference type="GO" id="GO:0005634">
    <property type="term" value="C:nucleus"/>
    <property type="evidence" value="ECO:0007669"/>
    <property type="project" value="TreeGrafter"/>
</dbReference>
<keyword evidence="2" id="KW-0489">Methyltransferase</keyword>
<reference evidence="2 3" key="1">
    <citation type="journal article" date="2014" name="Am. J. Bot.">
        <title>Genome assembly and annotation for red clover (Trifolium pratense; Fabaceae).</title>
        <authorList>
            <person name="Istvanek J."/>
            <person name="Jaros M."/>
            <person name="Krenek A."/>
            <person name="Repkova J."/>
        </authorList>
    </citation>
    <scope>NUCLEOTIDE SEQUENCE [LARGE SCALE GENOMIC DNA]</scope>
    <source>
        <strain evidence="3">cv. Tatra</strain>
        <tissue evidence="2">Young leaves</tissue>
    </source>
</reference>
<proteinExistence type="predicted"/>
<dbReference type="GO" id="GO:0032259">
    <property type="term" value="P:methylation"/>
    <property type="evidence" value="ECO:0007669"/>
    <property type="project" value="UniProtKB-KW"/>
</dbReference>
<accession>A0A2K3NND1</accession>
<dbReference type="AlphaFoldDB" id="A0A2K3NND1"/>
<dbReference type="GO" id="GO:0008168">
    <property type="term" value="F:methyltransferase activity"/>
    <property type="evidence" value="ECO:0007669"/>
    <property type="project" value="UniProtKB-KW"/>
</dbReference>
<feature type="compositionally biased region" description="Basic residues" evidence="1">
    <location>
        <begin position="68"/>
        <end position="81"/>
    </location>
</feature>
<evidence type="ECO:0000313" key="3">
    <source>
        <dbReference type="Proteomes" id="UP000236291"/>
    </source>
</evidence>
<feature type="compositionally biased region" description="Acidic residues" evidence="1">
    <location>
        <begin position="86"/>
        <end position="95"/>
    </location>
</feature>
<dbReference type="InterPro" id="IPR040466">
    <property type="entry name" value="NKAP"/>
</dbReference>
<dbReference type="STRING" id="57577.A0A2K3NND1"/>
<protein>
    <submittedName>
        <fullName evidence="2">Putative methyltransferase</fullName>
    </submittedName>
</protein>
<dbReference type="Proteomes" id="UP000236291">
    <property type="component" value="Unassembled WGS sequence"/>
</dbReference>
<evidence type="ECO:0000256" key="1">
    <source>
        <dbReference type="SAM" id="MobiDB-lite"/>
    </source>
</evidence>
<keyword evidence="2" id="KW-0808">Transferase</keyword>
<feature type="region of interest" description="Disordered" evidence="1">
    <location>
        <begin position="32"/>
        <end position="135"/>
    </location>
</feature>
<dbReference type="GO" id="GO:0010468">
    <property type="term" value="P:regulation of gene expression"/>
    <property type="evidence" value="ECO:0007669"/>
    <property type="project" value="TreeGrafter"/>
</dbReference>
<organism evidence="2 3">
    <name type="scientific">Trifolium pratense</name>
    <name type="common">Red clover</name>
    <dbReference type="NCBI Taxonomy" id="57577"/>
    <lineage>
        <taxon>Eukaryota</taxon>
        <taxon>Viridiplantae</taxon>
        <taxon>Streptophyta</taxon>
        <taxon>Embryophyta</taxon>
        <taxon>Tracheophyta</taxon>
        <taxon>Spermatophyta</taxon>
        <taxon>Magnoliopsida</taxon>
        <taxon>eudicotyledons</taxon>
        <taxon>Gunneridae</taxon>
        <taxon>Pentapetalae</taxon>
        <taxon>rosids</taxon>
        <taxon>fabids</taxon>
        <taxon>Fabales</taxon>
        <taxon>Fabaceae</taxon>
        <taxon>Papilionoideae</taxon>
        <taxon>50 kb inversion clade</taxon>
        <taxon>NPAAA clade</taxon>
        <taxon>Hologalegina</taxon>
        <taxon>IRL clade</taxon>
        <taxon>Trifolieae</taxon>
        <taxon>Trifolium</taxon>
    </lineage>
</organism>
<sequence>MSERALELLDLPKHGAPKLLLDIGCGSGLIAESESDEELKGLSYEEYRSSSKQSRKYSDSELEEEDHKRRRRRKSSRKKRRYTDSEGSESDDSDSDDRGRKRKRSSKRSRKRTKKCSEPVSEGSEENELGSDSAVVKNKEAIDDVDEANMDEVNAEALKLKEIYGVALRPGEGAAIVQYVQQGKHIP</sequence>
<comment type="caution">
    <text evidence="2">The sequence shown here is derived from an EMBL/GenBank/DDBJ whole genome shotgun (WGS) entry which is preliminary data.</text>
</comment>
<feature type="compositionally biased region" description="Basic residues" evidence="1">
    <location>
        <begin position="100"/>
        <end position="114"/>
    </location>
</feature>
<dbReference type="ExpressionAtlas" id="A0A2K3NND1">
    <property type="expression patterns" value="baseline"/>
</dbReference>
<feature type="compositionally biased region" description="Basic and acidic residues" evidence="1">
    <location>
        <begin position="38"/>
        <end position="49"/>
    </location>
</feature>
<evidence type="ECO:0000313" key="2">
    <source>
        <dbReference type="EMBL" id="PNY04543.1"/>
    </source>
</evidence>
<reference evidence="2 3" key="2">
    <citation type="journal article" date="2017" name="Front. Plant Sci.">
        <title>Gene Classification and Mining of Molecular Markers Useful in Red Clover (Trifolium pratense) Breeding.</title>
        <authorList>
            <person name="Istvanek J."/>
            <person name="Dluhosova J."/>
            <person name="Dluhos P."/>
            <person name="Patkova L."/>
            <person name="Nedelnik J."/>
            <person name="Repkova J."/>
        </authorList>
    </citation>
    <scope>NUCLEOTIDE SEQUENCE [LARGE SCALE GENOMIC DNA]</scope>
    <source>
        <strain evidence="3">cv. Tatra</strain>
        <tissue evidence="2">Young leaves</tissue>
    </source>
</reference>
<dbReference type="PANTHER" id="PTHR13087:SF0">
    <property type="entry name" value="NFKB ACTIVATING PROTEIN LIKE"/>
    <property type="match status" value="1"/>
</dbReference>